<sequence>MYEAIDLETAIRDGRFASLNELADCLADQSKLMNQALRCHIWVMHADKPGCLDLNRTIARTRPRQRSPI</sequence>
<accession>A0A084IJ23</accession>
<gene>
    <name evidence="1" type="ORF">C41B8_13870</name>
</gene>
<keyword evidence="2" id="KW-1185">Reference proteome</keyword>
<reference evidence="1 2" key="1">
    <citation type="submission" date="2013-03" db="EMBL/GenBank/DDBJ databases">
        <title>Salinisphaera hydrothermalis C41B8 Genome Sequencing.</title>
        <authorList>
            <person name="Li C."/>
            <person name="Lai Q."/>
            <person name="Shao Z."/>
        </authorList>
    </citation>
    <scope>NUCLEOTIDE SEQUENCE [LARGE SCALE GENOMIC DNA]</scope>
    <source>
        <strain evidence="1 2">C41B8</strain>
    </source>
</reference>
<organism evidence="1 2">
    <name type="scientific">Salinisphaera hydrothermalis (strain C41B8)</name>
    <dbReference type="NCBI Taxonomy" id="1304275"/>
    <lineage>
        <taxon>Bacteria</taxon>
        <taxon>Pseudomonadati</taxon>
        <taxon>Pseudomonadota</taxon>
        <taxon>Gammaproteobacteria</taxon>
        <taxon>Salinisphaerales</taxon>
        <taxon>Salinisphaeraceae</taxon>
        <taxon>Salinisphaera</taxon>
    </lineage>
</organism>
<dbReference type="AlphaFoldDB" id="A0A084IJ23"/>
<name>A0A084IJ23_SALHC</name>
<comment type="caution">
    <text evidence="1">The sequence shown here is derived from an EMBL/GenBank/DDBJ whole genome shotgun (WGS) entry which is preliminary data.</text>
</comment>
<protein>
    <submittedName>
        <fullName evidence="1">Uncharacterized protein</fullName>
    </submittedName>
</protein>
<evidence type="ECO:0000313" key="2">
    <source>
        <dbReference type="Proteomes" id="UP000028302"/>
    </source>
</evidence>
<dbReference type="Proteomes" id="UP000028302">
    <property type="component" value="Unassembled WGS sequence"/>
</dbReference>
<dbReference type="STRING" id="1304275.C41B8_13870"/>
<proteinExistence type="predicted"/>
<evidence type="ECO:0000313" key="1">
    <source>
        <dbReference type="EMBL" id="KEZ76707.1"/>
    </source>
</evidence>
<dbReference type="EMBL" id="APNK01000024">
    <property type="protein sequence ID" value="KEZ76707.1"/>
    <property type="molecule type" value="Genomic_DNA"/>
</dbReference>